<dbReference type="EMBL" id="JAEUBG010002723">
    <property type="protein sequence ID" value="KAH3684103.1"/>
    <property type="molecule type" value="Genomic_DNA"/>
</dbReference>
<dbReference type="OrthoDB" id="438440at2759"/>
<keyword evidence="3" id="KW-0378">Hydrolase</keyword>
<protein>
    <recommendedName>
        <fullName evidence="1">triacylglycerol lipase</fullName>
        <ecNumber evidence="1">3.1.1.3</ecNumber>
    </recommendedName>
</protein>
<keyword evidence="7" id="KW-1185">Reference proteome</keyword>
<comment type="caution">
    <text evidence="6">The sequence shown here is derived from an EMBL/GenBank/DDBJ whole genome shotgun (WGS) entry which is preliminary data.</text>
</comment>
<organism evidence="6 7">
    <name type="scientific">Wickerhamomyces pijperi</name>
    <name type="common">Yeast</name>
    <name type="synonym">Pichia pijperi</name>
    <dbReference type="NCBI Taxonomy" id="599730"/>
    <lineage>
        <taxon>Eukaryota</taxon>
        <taxon>Fungi</taxon>
        <taxon>Dikarya</taxon>
        <taxon>Ascomycota</taxon>
        <taxon>Saccharomycotina</taxon>
        <taxon>Saccharomycetes</taxon>
        <taxon>Phaffomycetales</taxon>
        <taxon>Wickerhamomycetaceae</taxon>
        <taxon>Wickerhamomyces</taxon>
    </lineage>
</organism>
<dbReference type="Pfam" id="PF01764">
    <property type="entry name" value="Lipase_3"/>
    <property type="match status" value="1"/>
</dbReference>
<evidence type="ECO:0000256" key="4">
    <source>
        <dbReference type="SAM" id="SignalP"/>
    </source>
</evidence>
<evidence type="ECO:0000256" key="3">
    <source>
        <dbReference type="ARBA" id="ARBA00022801"/>
    </source>
</evidence>
<sequence length="376" mass="42535">MLTTVFFFLLCAFGVFIPTIFCHPTHNLNPDEGPKFSSSDSDLLHPTPISPALYADLISYSKLIDISYCISPWSRIQFPFQCDGDCSEFHRTELIYQWNSNDFTRSQIIDARQGNDFSTTGYIAVSHDLKSIVVSLRGTRSFKDSLINLNTDMIPYRASSANNNNMWVHRGFYFSYLDTWERIKWHIALQISKFPQYQLLVLGHSMGGAIANFVTLRIVEEGIKVQGHVSGVLGVSMGQPMIGNSEFSNYVNQMLNLSSNWTSLSCQNQPKFIRVTHKHDPVVKLPFLSVRLDTSSEPRSSTPGELNDDNLYSHCNGEIYINEVGSEVPLKQNVYHCEGNHDQRCSNDGTNTGLDPRDNTEHLNYFKRLGTCGFSL</sequence>
<dbReference type="PANTHER" id="PTHR46640:SF1">
    <property type="entry name" value="FUNGAL LIPASE-LIKE DOMAIN-CONTAINING PROTEIN-RELATED"/>
    <property type="match status" value="1"/>
</dbReference>
<dbReference type="InterPro" id="IPR029058">
    <property type="entry name" value="AB_hydrolase_fold"/>
</dbReference>
<evidence type="ECO:0000256" key="1">
    <source>
        <dbReference type="ARBA" id="ARBA00013279"/>
    </source>
</evidence>
<dbReference type="Proteomes" id="UP000774326">
    <property type="component" value="Unassembled WGS sequence"/>
</dbReference>
<dbReference type="GO" id="GO:0006629">
    <property type="term" value="P:lipid metabolic process"/>
    <property type="evidence" value="ECO:0007669"/>
    <property type="project" value="InterPro"/>
</dbReference>
<evidence type="ECO:0000259" key="5">
    <source>
        <dbReference type="Pfam" id="PF01764"/>
    </source>
</evidence>
<reference evidence="6" key="1">
    <citation type="journal article" date="2021" name="Open Biol.">
        <title>Shared evolutionary footprints suggest mitochondrial oxidative damage underlies multiple complex I losses in fungi.</title>
        <authorList>
            <person name="Schikora-Tamarit M.A."/>
            <person name="Marcet-Houben M."/>
            <person name="Nosek J."/>
            <person name="Gabaldon T."/>
        </authorList>
    </citation>
    <scope>NUCLEOTIDE SEQUENCE</scope>
    <source>
        <strain evidence="6">CBS2887</strain>
    </source>
</reference>
<dbReference type="Gene3D" id="3.40.50.1820">
    <property type="entry name" value="alpha/beta hydrolase"/>
    <property type="match status" value="1"/>
</dbReference>
<dbReference type="SUPFAM" id="SSF53474">
    <property type="entry name" value="alpha/beta-Hydrolases"/>
    <property type="match status" value="1"/>
</dbReference>
<dbReference type="AlphaFoldDB" id="A0A9P8Q4J1"/>
<reference evidence="6" key="2">
    <citation type="submission" date="2021-01" db="EMBL/GenBank/DDBJ databases">
        <authorList>
            <person name="Schikora-Tamarit M.A."/>
        </authorList>
    </citation>
    <scope>NUCLEOTIDE SEQUENCE</scope>
    <source>
        <strain evidence="6">CBS2887</strain>
    </source>
</reference>
<evidence type="ECO:0000313" key="7">
    <source>
        <dbReference type="Proteomes" id="UP000774326"/>
    </source>
</evidence>
<keyword evidence="2 4" id="KW-0732">Signal</keyword>
<evidence type="ECO:0000313" key="6">
    <source>
        <dbReference type="EMBL" id="KAH3684103.1"/>
    </source>
</evidence>
<dbReference type="InterPro" id="IPR051299">
    <property type="entry name" value="AB_hydrolase_lip/est"/>
</dbReference>
<evidence type="ECO:0000256" key="2">
    <source>
        <dbReference type="ARBA" id="ARBA00022729"/>
    </source>
</evidence>
<dbReference type="EC" id="3.1.1.3" evidence="1"/>
<feature type="domain" description="Fungal lipase-type" evidence="5">
    <location>
        <begin position="133"/>
        <end position="288"/>
    </location>
</feature>
<feature type="chain" id="PRO_5040376890" description="triacylglycerol lipase" evidence="4">
    <location>
        <begin position="23"/>
        <end position="376"/>
    </location>
</feature>
<dbReference type="PANTHER" id="PTHR46640">
    <property type="entry name" value="TRIACYLGLYCEROL LIPASE, PUTATIVE (AFU_ORTHOLOGUE AFUA_6G06510)-RELATED"/>
    <property type="match status" value="1"/>
</dbReference>
<dbReference type="InterPro" id="IPR002921">
    <property type="entry name" value="Fungal_lipase-type"/>
</dbReference>
<proteinExistence type="predicted"/>
<dbReference type="CDD" id="cd00519">
    <property type="entry name" value="Lipase_3"/>
    <property type="match status" value="1"/>
</dbReference>
<feature type="signal peptide" evidence="4">
    <location>
        <begin position="1"/>
        <end position="22"/>
    </location>
</feature>
<name>A0A9P8Q4J1_WICPI</name>
<gene>
    <name evidence="6" type="ORF">WICPIJ_004927</name>
</gene>
<accession>A0A9P8Q4J1</accession>
<dbReference type="GO" id="GO:0004806">
    <property type="term" value="F:triacylglycerol lipase activity"/>
    <property type="evidence" value="ECO:0007669"/>
    <property type="project" value="UniProtKB-EC"/>
</dbReference>